<accession>A0AAV4JYT9</accession>
<protein>
    <submittedName>
        <fullName evidence="1">Uncharacterized protein</fullName>
    </submittedName>
</protein>
<gene>
    <name evidence="1" type="ORF">ElyMa_005202300</name>
</gene>
<dbReference type="Proteomes" id="UP000762676">
    <property type="component" value="Unassembled WGS sequence"/>
</dbReference>
<dbReference type="EMBL" id="BMAT01010391">
    <property type="protein sequence ID" value="GFS26082.1"/>
    <property type="molecule type" value="Genomic_DNA"/>
</dbReference>
<evidence type="ECO:0000313" key="2">
    <source>
        <dbReference type="Proteomes" id="UP000762676"/>
    </source>
</evidence>
<dbReference type="AlphaFoldDB" id="A0AAV4JYT9"/>
<evidence type="ECO:0000313" key="1">
    <source>
        <dbReference type="EMBL" id="GFS26082.1"/>
    </source>
</evidence>
<comment type="caution">
    <text evidence="1">The sequence shown here is derived from an EMBL/GenBank/DDBJ whole genome shotgun (WGS) entry which is preliminary data.</text>
</comment>
<proteinExistence type="predicted"/>
<organism evidence="1 2">
    <name type="scientific">Elysia marginata</name>
    <dbReference type="NCBI Taxonomy" id="1093978"/>
    <lineage>
        <taxon>Eukaryota</taxon>
        <taxon>Metazoa</taxon>
        <taxon>Spiralia</taxon>
        <taxon>Lophotrochozoa</taxon>
        <taxon>Mollusca</taxon>
        <taxon>Gastropoda</taxon>
        <taxon>Heterobranchia</taxon>
        <taxon>Euthyneura</taxon>
        <taxon>Panpulmonata</taxon>
        <taxon>Sacoglossa</taxon>
        <taxon>Placobranchoidea</taxon>
        <taxon>Plakobranchidae</taxon>
        <taxon>Elysia</taxon>
    </lineage>
</organism>
<reference evidence="1 2" key="1">
    <citation type="journal article" date="2021" name="Elife">
        <title>Chloroplast acquisition without the gene transfer in kleptoplastic sea slugs, Plakobranchus ocellatus.</title>
        <authorList>
            <person name="Maeda T."/>
            <person name="Takahashi S."/>
            <person name="Yoshida T."/>
            <person name="Shimamura S."/>
            <person name="Takaki Y."/>
            <person name="Nagai Y."/>
            <person name="Toyoda A."/>
            <person name="Suzuki Y."/>
            <person name="Arimoto A."/>
            <person name="Ishii H."/>
            <person name="Satoh N."/>
            <person name="Nishiyama T."/>
            <person name="Hasebe M."/>
            <person name="Maruyama T."/>
            <person name="Minagawa J."/>
            <person name="Obokata J."/>
            <person name="Shigenobu S."/>
        </authorList>
    </citation>
    <scope>NUCLEOTIDE SEQUENCE [LARGE SCALE GENOMIC DNA]</scope>
</reference>
<sequence length="106" mass="12388">MFKALKLLNQKKLENLKNNDSEGKQIVNPTEIITDHFKSKFRDGSTEDIQPFDRRPRPLLNCITQKEVRYSINNKKIMDALQEETIETFSTRTVSHYAYLKIGKAD</sequence>
<keyword evidence="2" id="KW-1185">Reference proteome</keyword>
<name>A0AAV4JYT9_9GAST</name>